<evidence type="ECO:0000256" key="4">
    <source>
        <dbReference type="SAM" id="Coils"/>
    </source>
</evidence>
<sequence length="1150" mass="122193">MAWAGFPKVSLGDLAGAVNKLQESVKSIEKNFDSALGLDQLQKPAQDAQDASTTAAPAADPPGASALDGWGWGVKAEIAKAQSSGAATATQATDTPQQAEPMKASGSNVPKPAPVPIQSLRKEAPAKGLPPLSPPGTGTANSVGNEGAEAGEEHKADAGAETKPSVVPPLQGAKGGTDVAALARFEAAAEPVEVPPTEETLKTGLVVEAKEKGTSAAVLSSATAGKEPGQQAGGKKPVEDQVSSGGPETAVKEEAAAGASASVNAPMAQAKASAADASAPGADVTELQAGVSASGTDGVETTEDEDAGGVDTGNAGVRSMNAPPEPVTLARIVGGVEASQPFGHGEATSQEESVASPKINLASAFPAAAAPQFKPHAEVDSVVDLVSSDGRGDVRTSGLGLVSEGESTDMETGGNERETVHLEVGERAEGTEEKQVGKSQEGSAENALVEESSAVFPVSKNAEMEATTSCEKPEIPKAPAVEKVAERADTLKGGADKEDDGRGGVGKGREVKVASEGEAAELARLREELKAMEVALQHAAKQAQTRTNELAEMGTANDNLRAELEDVKRKKTDESDLEALRAEYQHRLGTAERKVYALTKERDMLRRESSRKSDTSTLLKEKDEIIKQVMAEGEELSKKQAAVEGQMRKLRGTIRELEVERDRLVSRLQVEEAKTESIQKDKAKTERQLADAVERAQAELTAQKESYTAALQETKEALARAEAAADSSKRSELDKQVKEAAEREAELVRQLEEVREQMVRDAQSAAAREDRLRRDVRELEARCQDAEARHSELIARVPDSTRPLLRQIEALQEAASSRAESWGAVERTLNARVQEAEVAAAGAQERERSAADRLTQAASRMAVMEAQVSMLRAEQSALQRSLEKERARAGETRQELLALKEAAATHEGRASQLEDEMKDLRTAHRKEAQEAARKRDALEQELEALRAEREKLRAGQAPAVHRGAPERNGGGAGESVADATSERRMSRRPSNASSAGSSMEEGFFLQHSLGAPYPGSHEGGPAWGSGPRGGVSASAVEQLEALLRQREGELASYSSRLASLEGTRDALAEELVRTTQATEELGREAALLPSLRAELEALRRRHASALELMGERDEEVEELRADLQDHKSMYREQIDMLVKQIERQSKSNLT</sequence>
<feature type="compositionally biased region" description="Low complexity" evidence="5">
    <location>
        <begin position="256"/>
        <end position="283"/>
    </location>
</feature>
<feature type="region of interest" description="Disordered" evidence="5">
    <location>
        <begin position="39"/>
        <end position="176"/>
    </location>
</feature>
<feature type="domain" description="TATA element modulatory factor 1 TATA binding" evidence="6">
    <location>
        <begin position="1028"/>
        <end position="1137"/>
    </location>
</feature>
<dbReference type="PANTHER" id="PTHR47347">
    <property type="entry name" value="GOLGIN CANDIDATE 5"/>
    <property type="match status" value="1"/>
</dbReference>
<feature type="compositionally biased region" description="Gly residues" evidence="5">
    <location>
        <begin position="1017"/>
        <end position="1029"/>
    </location>
</feature>
<feature type="compositionally biased region" description="Basic and acidic residues" evidence="5">
    <location>
        <begin position="414"/>
        <end position="436"/>
    </location>
</feature>
<dbReference type="PANTHER" id="PTHR47347:SF2">
    <property type="entry name" value="GOLGIN CANDIDATE 5"/>
    <property type="match status" value="1"/>
</dbReference>
<feature type="region of interest" description="Disordered" evidence="5">
    <location>
        <begin position="388"/>
        <end position="516"/>
    </location>
</feature>
<dbReference type="Proteomes" id="UP000054558">
    <property type="component" value="Unassembled WGS sequence"/>
</dbReference>
<dbReference type="InterPro" id="IPR022091">
    <property type="entry name" value="TMF_TATA-bd"/>
</dbReference>
<dbReference type="Pfam" id="PF12325">
    <property type="entry name" value="TMF_TATA_bd"/>
    <property type="match status" value="1"/>
</dbReference>
<feature type="region of interest" description="Disordered" evidence="5">
    <location>
        <begin position="188"/>
        <end position="323"/>
    </location>
</feature>
<protein>
    <recommendedName>
        <fullName evidence="6">TATA element modulatory factor 1 TATA binding domain-containing protein</fullName>
    </recommendedName>
</protein>
<keyword evidence="2" id="KW-0333">Golgi apparatus</keyword>
<evidence type="ECO:0000256" key="2">
    <source>
        <dbReference type="ARBA" id="ARBA00023034"/>
    </source>
</evidence>
<keyword evidence="8" id="KW-1185">Reference proteome</keyword>
<evidence type="ECO:0000256" key="3">
    <source>
        <dbReference type="ARBA" id="ARBA00023054"/>
    </source>
</evidence>
<evidence type="ECO:0000313" key="7">
    <source>
        <dbReference type="EMBL" id="GAQ81518.1"/>
    </source>
</evidence>
<dbReference type="EMBL" id="DF237031">
    <property type="protein sequence ID" value="GAQ81518.1"/>
    <property type="molecule type" value="Genomic_DNA"/>
</dbReference>
<dbReference type="AlphaFoldDB" id="A0A1Y1I084"/>
<reference evidence="7 8" key="1">
    <citation type="journal article" date="2014" name="Nat. Commun.">
        <title>Klebsormidium flaccidum genome reveals primary factors for plant terrestrial adaptation.</title>
        <authorList>
            <person name="Hori K."/>
            <person name="Maruyama F."/>
            <person name="Fujisawa T."/>
            <person name="Togashi T."/>
            <person name="Yamamoto N."/>
            <person name="Seo M."/>
            <person name="Sato S."/>
            <person name="Yamada T."/>
            <person name="Mori H."/>
            <person name="Tajima N."/>
            <person name="Moriyama T."/>
            <person name="Ikeuchi M."/>
            <person name="Watanabe M."/>
            <person name="Wada H."/>
            <person name="Kobayashi K."/>
            <person name="Saito M."/>
            <person name="Masuda T."/>
            <person name="Sasaki-Sekimoto Y."/>
            <person name="Mashiguchi K."/>
            <person name="Awai K."/>
            <person name="Shimojima M."/>
            <person name="Masuda S."/>
            <person name="Iwai M."/>
            <person name="Nobusawa T."/>
            <person name="Narise T."/>
            <person name="Kondo S."/>
            <person name="Saito H."/>
            <person name="Sato R."/>
            <person name="Murakawa M."/>
            <person name="Ihara Y."/>
            <person name="Oshima-Yamada Y."/>
            <person name="Ohtaka K."/>
            <person name="Satoh M."/>
            <person name="Sonobe K."/>
            <person name="Ishii M."/>
            <person name="Ohtani R."/>
            <person name="Kanamori-Sato M."/>
            <person name="Honoki R."/>
            <person name="Miyazaki D."/>
            <person name="Mochizuki H."/>
            <person name="Umetsu J."/>
            <person name="Higashi K."/>
            <person name="Shibata D."/>
            <person name="Kamiya Y."/>
            <person name="Sato N."/>
            <person name="Nakamura Y."/>
            <person name="Tabata S."/>
            <person name="Ida S."/>
            <person name="Kurokawa K."/>
            <person name="Ohta H."/>
        </authorList>
    </citation>
    <scope>NUCLEOTIDE SEQUENCE [LARGE SCALE GENOMIC DNA]</scope>
    <source>
        <strain evidence="7 8">NIES-2285</strain>
    </source>
</reference>
<dbReference type="GO" id="GO:0005794">
    <property type="term" value="C:Golgi apparatus"/>
    <property type="evidence" value="ECO:0007669"/>
    <property type="project" value="UniProtKB-SubCell"/>
</dbReference>
<feature type="compositionally biased region" description="Low complexity" evidence="5">
    <location>
        <begin position="79"/>
        <end position="99"/>
    </location>
</feature>
<feature type="region of interest" description="Disordered" evidence="5">
    <location>
        <begin position="951"/>
        <end position="999"/>
    </location>
</feature>
<dbReference type="OMA" id="STENMSH"/>
<gene>
    <name evidence="7" type="ORF">KFL_000820260</name>
</gene>
<dbReference type="OrthoDB" id="74178at2759"/>
<feature type="coiled-coil region" evidence="4">
    <location>
        <begin position="640"/>
        <end position="796"/>
    </location>
</feature>
<evidence type="ECO:0000259" key="6">
    <source>
        <dbReference type="Pfam" id="PF12325"/>
    </source>
</evidence>
<proteinExistence type="predicted"/>
<feature type="compositionally biased region" description="Low complexity" evidence="5">
    <location>
        <begin position="44"/>
        <end position="69"/>
    </location>
</feature>
<keyword evidence="3 4" id="KW-0175">Coiled coil</keyword>
<evidence type="ECO:0000256" key="1">
    <source>
        <dbReference type="ARBA" id="ARBA00004555"/>
    </source>
</evidence>
<feature type="compositionally biased region" description="Basic and acidic residues" evidence="5">
    <location>
        <begin position="151"/>
        <end position="160"/>
    </location>
</feature>
<feature type="coiled-coil region" evidence="4">
    <location>
        <begin position="1036"/>
        <end position="1108"/>
    </location>
</feature>
<evidence type="ECO:0000256" key="5">
    <source>
        <dbReference type="SAM" id="MobiDB-lite"/>
    </source>
</evidence>
<feature type="compositionally biased region" description="Low complexity" evidence="5">
    <location>
        <begin position="188"/>
        <end position="198"/>
    </location>
</feature>
<evidence type="ECO:0000313" key="8">
    <source>
        <dbReference type="Proteomes" id="UP000054558"/>
    </source>
</evidence>
<comment type="subcellular location">
    <subcellularLocation>
        <location evidence="1">Golgi apparatus</location>
    </subcellularLocation>
</comment>
<organism evidence="7 8">
    <name type="scientific">Klebsormidium nitens</name>
    <name type="common">Green alga</name>
    <name type="synonym">Ulothrix nitens</name>
    <dbReference type="NCBI Taxonomy" id="105231"/>
    <lineage>
        <taxon>Eukaryota</taxon>
        <taxon>Viridiplantae</taxon>
        <taxon>Streptophyta</taxon>
        <taxon>Klebsormidiophyceae</taxon>
        <taxon>Klebsormidiales</taxon>
        <taxon>Klebsormidiaceae</taxon>
        <taxon>Klebsormidium</taxon>
    </lineage>
</organism>
<dbReference type="STRING" id="105231.A0A1Y1I084"/>
<dbReference type="Pfam" id="PF12329">
    <property type="entry name" value="TMF_DNA_bd"/>
    <property type="match status" value="1"/>
</dbReference>
<name>A0A1Y1I084_KLENI</name>
<accession>A0A1Y1I084</accession>
<feature type="region of interest" description="Disordered" evidence="5">
    <location>
        <begin position="1011"/>
        <end position="1031"/>
    </location>
</feature>
<feature type="compositionally biased region" description="Basic and acidic residues" evidence="5">
    <location>
        <begin position="483"/>
        <end position="516"/>
    </location>
</feature>
<dbReference type="InterPro" id="IPR022092">
    <property type="entry name" value="TMF_DNA-bd"/>
</dbReference>
<feature type="compositionally biased region" description="Polar residues" evidence="5">
    <location>
        <begin position="988"/>
        <end position="997"/>
    </location>
</feature>